<evidence type="ECO:0000256" key="1">
    <source>
        <dbReference type="SAM" id="Phobius"/>
    </source>
</evidence>
<feature type="transmembrane region" description="Helical" evidence="1">
    <location>
        <begin position="223"/>
        <end position="244"/>
    </location>
</feature>
<proteinExistence type="predicted"/>
<evidence type="ECO:0000313" key="3">
    <source>
        <dbReference type="Proteomes" id="UP000632125"/>
    </source>
</evidence>
<feature type="transmembrane region" description="Helical" evidence="1">
    <location>
        <begin position="179"/>
        <end position="203"/>
    </location>
</feature>
<protein>
    <submittedName>
        <fullName evidence="2">ABC transporter permease</fullName>
    </submittedName>
</protein>
<dbReference type="EMBL" id="JACXIY010000001">
    <property type="protein sequence ID" value="MBD2867176.1"/>
    <property type="molecule type" value="Genomic_DNA"/>
</dbReference>
<organism evidence="2 3">
    <name type="scientific">Paenibacillus arenilitoris</name>
    <dbReference type="NCBI Taxonomy" id="2772299"/>
    <lineage>
        <taxon>Bacteria</taxon>
        <taxon>Bacillati</taxon>
        <taxon>Bacillota</taxon>
        <taxon>Bacilli</taxon>
        <taxon>Bacillales</taxon>
        <taxon>Paenibacillaceae</taxon>
        <taxon>Paenibacillus</taxon>
    </lineage>
</organism>
<dbReference type="GO" id="GO:0005886">
    <property type="term" value="C:plasma membrane"/>
    <property type="evidence" value="ECO:0007669"/>
    <property type="project" value="UniProtKB-SubCell"/>
</dbReference>
<gene>
    <name evidence="2" type="ORF">IDH41_01205</name>
</gene>
<dbReference type="GO" id="GO:0140359">
    <property type="term" value="F:ABC-type transporter activity"/>
    <property type="evidence" value="ECO:0007669"/>
    <property type="project" value="InterPro"/>
</dbReference>
<keyword evidence="1" id="KW-0812">Transmembrane</keyword>
<feature type="transmembrane region" description="Helical" evidence="1">
    <location>
        <begin position="60"/>
        <end position="82"/>
    </location>
</feature>
<keyword evidence="3" id="KW-1185">Reference proteome</keyword>
<dbReference type="RefSeq" id="WP_190857506.1">
    <property type="nucleotide sequence ID" value="NZ_JACXIY010000001.1"/>
</dbReference>
<evidence type="ECO:0000313" key="2">
    <source>
        <dbReference type="EMBL" id="MBD2867176.1"/>
    </source>
</evidence>
<dbReference type="Pfam" id="PF12730">
    <property type="entry name" value="ABC2_membrane_4"/>
    <property type="match status" value="1"/>
</dbReference>
<keyword evidence="1" id="KW-0472">Membrane</keyword>
<dbReference type="PANTHER" id="PTHR37305:SF1">
    <property type="entry name" value="MEMBRANE PROTEIN"/>
    <property type="match status" value="1"/>
</dbReference>
<comment type="caution">
    <text evidence="2">The sequence shown here is derived from an EMBL/GenBank/DDBJ whole genome shotgun (WGS) entry which is preliminary data.</text>
</comment>
<keyword evidence="1" id="KW-1133">Transmembrane helix</keyword>
<feature type="transmembrane region" description="Helical" evidence="1">
    <location>
        <begin position="146"/>
        <end position="167"/>
    </location>
</feature>
<accession>A0A927CJS4</accession>
<sequence length="249" mass="26805">MHSLKANWLNEMEKLWVQRRTKGFLLLTLLIPAAAAAAMALLQRSAGFGLELGGDVPMLMLGLFTTLFLPLFLMMTAVDLFTGEAAARTLKLALVRPITRAKLFASKVLALAAYIAVHLAAVWLTSVAAGLLLNGPGMLGRLAGSALAYAVAFAPMFAIGLIAVLIAQRFTSSAGALGLMIFVFAAAKLLPYVLPEAAVWSVFSHTDWHTLWVGDGASAGKRLNTFFILVSYSMMAYMGSLMMFERKPF</sequence>
<feature type="transmembrane region" description="Helical" evidence="1">
    <location>
        <begin position="103"/>
        <end position="126"/>
    </location>
</feature>
<dbReference type="AlphaFoldDB" id="A0A927CJS4"/>
<name>A0A927CJS4_9BACL</name>
<reference evidence="2" key="1">
    <citation type="submission" date="2020-09" db="EMBL/GenBank/DDBJ databases">
        <title>A novel bacterium of genus Paenibacillus, isolated from South China Sea.</title>
        <authorList>
            <person name="Huang H."/>
            <person name="Mo K."/>
            <person name="Hu Y."/>
        </authorList>
    </citation>
    <scope>NUCLEOTIDE SEQUENCE</scope>
    <source>
        <strain evidence="2">IB182493</strain>
    </source>
</reference>
<dbReference type="PANTHER" id="PTHR37305">
    <property type="entry name" value="INTEGRAL MEMBRANE PROTEIN-RELATED"/>
    <property type="match status" value="1"/>
</dbReference>
<dbReference type="Proteomes" id="UP000632125">
    <property type="component" value="Unassembled WGS sequence"/>
</dbReference>